<evidence type="ECO:0000256" key="1">
    <source>
        <dbReference type="SAM" id="Phobius"/>
    </source>
</evidence>
<proteinExistence type="predicted"/>
<dbReference type="InterPro" id="IPR027417">
    <property type="entry name" value="P-loop_NTPase"/>
</dbReference>
<dbReference type="InterPro" id="IPR052754">
    <property type="entry name" value="NTPase_KAP_P-loop"/>
</dbReference>
<dbReference type="AlphaFoldDB" id="A0A495JBN9"/>
<dbReference type="PANTHER" id="PTHR22674">
    <property type="entry name" value="NTPASE, KAP FAMILY P-LOOP DOMAIN-CONTAINING 1"/>
    <property type="match status" value="1"/>
</dbReference>
<dbReference type="EMBL" id="RBKU01000001">
    <property type="protein sequence ID" value="RKR85782.1"/>
    <property type="molecule type" value="Genomic_DNA"/>
</dbReference>
<evidence type="ECO:0000313" key="3">
    <source>
        <dbReference type="EMBL" id="RKR85782.1"/>
    </source>
</evidence>
<accession>A0A495JBN9</accession>
<dbReference type="Proteomes" id="UP000268007">
    <property type="component" value="Unassembled WGS sequence"/>
</dbReference>
<dbReference type="InterPro" id="IPR011646">
    <property type="entry name" value="KAP_P-loop"/>
</dbReference>
<keyword evidence="1" id="KW-1133">Transmembrane helix</keyword>
<feature type="transmembrane region" description="Helical" evidence="1">
    <location>
        <begin position="51"/>
        <end position="69"/>
    </location>
</feature>
<dbReference type="SUPFAM" id="SSF52540">
    <property type="entry name" value="P-loop containing nucleoside triphosphate hydrolases"/>
    <property type="match status" value="1"/>
</dbReference>
<keyword evidence="1" id="KW-0812">Transmembrane</keyword>
<comment type="caution">
    <text evidence="3">The sequence shown here is derived from an EMBL/GenBank/DDBJ whole genome shotgun (WGS) entry which is preliminary data.</text>
</comment>
<feature type="transmembrane region" description="Helical" evidence="1">
    <location>
        <begin position="76"/>
        <end position="91"/>
    </location>
</feature>
<sequence length="841" mass="98121">MKPPIAFKKNYPFALWLFCCLAFFLFFRRAVDGVLDTLLVKPLLSQFENTVFANGVLIMLCVGIAIWLYHYGSNKFNRVVGLISVFLYALMRSDGYWQFQSFGLFPLLKNWDFVAAALIAPGIIALFLRKRVASHEPQPESFIEERAIESGSEDTFQRSSVAAEVARRISITPNSRSFAIGILGEYGSGKTSFINLIKSHLDPAKTEILDFNPWSAEGAANIQRDFFDQLSAKLYELNPRIANLVVGYSRKLSRTDSSFNKFLREAGLAGSLFTRKTYTDDFERINQLLEDSGKKIVITIDDLDRLYKDEVMEVLRLIRNTANFSNIFYLVAYERSYIDEAIKSVNANAAGSFLDKIIQLEIPLPKREKDDLLDLLETYLAPFITAEHLNAYKTHIVDTGFRNKYNFAFERVFRQSRDVIKFINNFKITYQLLGTEVMFENLFVLELLKFRFPLIYDRLYEHRDDFIRDFPTMSSHEVFYELRIYSEDKEELPLILRTLRSEQYYSEADIALIGGLLNNLFFKFDRSKKARNAIIYPMFFERYFRYRLSGKELSEKTYRAAHDGGLAGIKSFIDECEQKNLLTELDRRILQEKPEDKKAYELKVKSLFYLGPKYIAQKGRYAIDHQAITTLIWNYDHNLDKQFYKKDEAAYRSFVDSLFTSAMFPYQFEHEVLYHIKDGVKDISLSRGRIVELQTHYFSEHVKQAGLTKDAVFMFWWTKYKEFVPLPDNPDLGHYHEHIEKPIVAVMKSVLPEYDPFQFLKYTIKHDIRDKDIYFLQPIMLEIFDEPEELRALVAGHALLATDVKAEYLALFDACKTQDFKGWVEFELNTALKAARNKEED</sequence>
<dbReference type="RefSeq" id="WP_121201812.1">
    <property type="nucleotide sequence ID" value="NZ_RBKU01000001.1"/>
</dbReference>
<dbReference type="PANTHER" id="PTHR22674:SF6">
    <property type="entry name" value="NTPASE KAP FAMILY P-LOOP DOMAIN-CONTAINING PROTEIN 1"/>
    <property type="match status" value="1"/>
</dbReference>
<keyword evidence="1" id="KW-0472">Membrane</keyword>
<keyword evidence="4" id="KW-1185">Reference proteome</keyword>
<dbReference type="Pfam" id="PF07693">
    <property type="entry name" value="KAP_NTPase"/>
    <property type="match status" value="1"/>
</dbReference>
<dbReference type="OrthoDB" id="88903at2"/>
<evidence type="ECO:0000313" key="4">
    <source>
        <dbReference type="Proteomes" id="UP000268007"/>
    </source>
</evidence>
<evidence type="ECO:0000259" key="2">
    <source>
        <dbReference type="Pfam" id="PF07693"/>
    </source>
</evidence>
<protein>
    <submittedName>
        <fullName evidence="3">KAP-like P-loop domain-containing protein</fullName>
    </submittedName>
</protein>
<organism evidence="3 4">
    <name type="scientific">Mucilaginibacter gracilis</name>
    <dbReference type="NCBI Taxonomy" id="423350"/>
    <lineage>
        <taxon>Bacteria</taxon>
        <taxon>Pseudomonadati</taxon>
        <taxon>Bacteroidota</taxon>
        <taxon>Sphingobacteriia</taxon>
        <taxon>Sphingobacteriales</taxon>
        <taxon>Sphingobacteriaceae</taxon>
        <taxon>Mucilaginibacter</taxon>
    </lineage>
</organism>
<gene>
    <name evidence="3" type="ORF">BDD43_6060</name>
</gene>
<feature type="transmembrane region" description="Helical" evidence="1">
    <location>
        <begin position="12"/>
        <end position="31"/>
    </location>
</feature>
<dbReference type="Gene3D" id="3.40.50.300">
    <property type="entry name" value="P-loop containing nucleotide triphosphate hydrolases"/>
    <property type="match status" value="1"/>
</dbReference>
<reference evidence="3 4" key="1">
    <citation type="submission" date="2018-10" db="EMBL/GenBank/DDBJ databases">
        <title>Genomic Encyclopedia of Archaeal and Bacterial Type Strains, Phase II (KMG-II): from individual species to whole genera.</title>
        <authorList>
            <person name="Goeker M."/>
        </authorList>
    </citation>
    <scope>NUCLEOTIDE SEQUENCE [LARGE SCALE GENOMIC DNA]</scope>
    <source>
        <strain evidence="3 4">DSM 18602</strain>
    </source>
</reference>
<feature type="domain" description="KAP NTPase" evidence="2">
    <location>
        <begin position="159"/>
        <end position="432"/>
    </location>
</feature>
<name>A0A495JBN9_9SPHI</name>